<name>A0ABU6X0F1_9FABA</name>
<keyword evidence="2" id="KW-1185">Reference proteome</keyword>
<evidence type="ECO:0000313" key="1">
    <source>
        <dbReference type="EMBL" id="MED6190143.1"/>
    </source>
</evidence>
<gene>
    <name evidence="1" type="ORF">PIB30_102839</name>
</gene>
<proteinExistence type="predicted"/>
<organism evidence="1 2">
    <name type="scientific">Stylosanthes scabra</name>
    <dbReference type="NCBI Taxonomy" id="79078"/>
    <lineage>
        <taxon>Eukaryota</taxon>
        <taxon>Viridiplantae</taxon>
        <taxon>Streptophyta</taxon>
        <taxon>Embryophyta</taxon>
        <taxon>Tracheophyta</taxon>
        <taxon>Spermatophyta</taxon>
        <taxon>Magnoliopsida</taxon>
        <taxon>eudicotyledons</taxon>
        <taxon>Gunneridae</taxon>
        <taxon>Pentapetalae</taxon>
        <taxon>rosids</taxon>
        <taxon>fabids</taxon>
        <taxon>Fabales</taxon>
        <taxon>Fabaceae</taxon>
        <taxon>Papilionoideae</taxon>
        <taxon>50 kb inversion clade</taxon>
        <taxon>dalbergioids sensu lato</taxon>
        <taxon>Dalbergieae</taxon>
        <taxon>Pterocarpus clade</taxon>
        <taxon>Stylosanthes</taxon>
    </lineage>
</organism>
<feature type="non-terminal residue" evidence="1">
    <location>
        <position position="1"/>
    </location>
</feature>
<sequence>QCKVAYETLQSCVRNSVPESSKKAAGEEVACATLEVACATWSGQNQNCSLFQCCVRNLTSNFTSNLQNLESSLSAPLHESFASNAFLGLSHAFFSP</sequence>
<comment type="caution">
    <text evidence="1">The sequence shown here is derived from an EMBL/GenBank/DDBJ whole genome shotgun (WGS) entry which is preliminary data.</text>
</comment>
<reference evidence="1 2" key="1">
    <citation type="journal article" date="2023" name="Plants (Basel)">
        <title>Bridging the Gap: Combining Genomics and Transcriptomics Approaches to Understand Stylosanthes scabra, an Orphan Legume from the Brazilian Caatinga.</title>
        <authorList>
            <person name="Ferreira-Neto J.R.C."/>
            <person name="da Silva M.D."/>
            <person name="Binneck E."/>
            <person name="de Melo N.F."/>
            <person name="da Silva R.H."/>
            <person name="de Melo A.L.T.M."/>
            <person name="Pandolfi V."/>
            <person name="Bustamante F.O."/>
            <person name="Brasileiro-Vidal A.C."/>
            <person name="Benko-Iseppon A.M."/>
        </authorList>
    </citation>
    <scope>NUCLEOTIDE SEQUENCE [LARGE SCALE GENOMIC DNA]</scope>
    <source>
        <tissue evidence="1">Leaves</tissue>
    </source>
</reference>
<evidence type="ECO:0000313" key="2">
    <source>
        <dbReference type="Proteomes" id="UP001341840"/>
    </source>
</evidence>
<protein>
    <submittedName>
        <fullName evidence="1">Uncharacterized protein</fullName>
    </submittedName>
</protein>
<accession>A0ABU6X0F1</accession>
<dbReference type="EMBL" id="JASCZI010184476">
    <property type="protein sequence ID" value="MED6190143.1"/>
    <property type="molecule type" value="Genomic_DNA"/>
</dbReference>
<dbReference type="Proteomes" id="UP001341840">
    <property type="component" value="Unassembled WGS sequence"/>
</dbReference>